<dbReference type="eggNOG" id="ENOG502T1YK">
    <property type="taxonomic scope" value="Eukaryota"/>
</dbReference>
<name>A0A1I7U8T1_9PELO</name>
<dbReference type="InterPro" id="IPR051425">
    <property type="entry name" value="Formin_Homology"/>
</dbReference>
<feature type="compositionally biased region" description="Polar residues" evidence="1">
    <location>
        <begin position="505"/>
        <end position="514"/>
    </location>
</feature>
<organism evidence="2 3">
    <name type="scientific">Caenorhabditis tropicalis</name>
    <dbReference type="NCBI Taxonomy" id="1561998"/>
    <lineage>
        <taxon>Eukaryota</taxon>
        <taxon>Metazoa</taxon>
        <taxon>Ecdysozoa</taxon>
        <taxon>Nematoda</taxon>
        <taxon>Chromadorea</taxon>
        <taxon>Rhabditida</taxon>
        <taxon>Rhabditina</taxon>
        <taxon>Rhabditomorpha</taxon>
        <taxon>Rhabditoidea</taxon>
        <taxon>Rhabditidae</taxon>
        <taxon>Peloderinae</taxon>
        <taxon>Caenorhabditis</taxon>
    </lineage>
</organism>
<protein>
    <submittedName>
        <fullName evidence="3">Myb-like domain-containing protein</fullName>
    </submittedName>
</protein>
<proteinExistence type="predicted"/>
<dbReference type="PANTHER" id="PTHR45725">
    <property type="entry name" value="FORMIN HOMOLOGY 2 FAMILY MEMBER"/>
    <property type="match status" value="1"/>
</dbReference>
<feature type="compositionally biased region" description="Low complexity" evidence="1">
    <location>
        <begin position="433"/>
        <end position="448"/>
    </location>
</feature>
<dbReference type="STRING" id="1561998.A0A1I7U8T1"/>
<feature type="compositionally biased region" description="Polar residues" evidence="1">
    <location>
        <begin position="522"/>
        <end position="541"/>
    </location>
</feature>
<reference evidence="3" key="1">
    <citation type="submission" date="2016-11" db="UniProtKB">
        <authorList>
            <consortium name="WormBaseParasite"/>
        </authorList>
    </citation>
    <scope>IDENTIFICATION</scope>
</reference>
<feature type="region of interest" description="Disordered" evidence="1">
    <location>
        <begin position="558"/>
        <end position="614"/>
    </location>
</feature>
<feature type="compositionally biased region" description="Pro residues" evidence="1">
    <location>
        <begin position="802"/>
        <end position="827"/>
    </location>
</feature>
<keyword evidence="2" id="KW-1185">Reference proteome</keyword>
<evidence type="ECO:0000313" key="2">
    <source>
        <dbReference type="Proteomes" id="UP000095282"/>
    </source>
</evidence>
<feature type="compositionally biased region" description="Low complexity" evidence="1">
    <location>
        <begin position="564"/>
        <end position="576"/>
    </location>
</feature>
<feature type="region of interest" description="Disordered" evidence="1">
    <location>
        <begin position="430"/>
        <end position="541"/>
    </location>
</feature>
<feature type="compositionally biased region" description="Low complexity" evidence="1">
    <location>
        <begin position="156"/>
        <end position="166"/>
    </location>
</feature>
<dbReference type="Proteomes" id="UP000095282">
    <property type="component" value="Unplaced"/>
</dbReference>
<sequence>MMDEFGELMPTWLPPSPPSSDADFDLRMEDDCLDLMYEIELMSEARLPHITHEVRRPLAEKQKQNQTMNDILLSSKEKGSVYDAVAKCLQVPEQAAASPAYTENSFSMDDTSQEAKLDLTENLQPSAAASPAVAGSQTTTQKAKKRRNDGRVAPNRTADTTVRRATTPPPAWREEMDYDGADWNIVEDYALLQAVQLEIANSHLVEKNVQHPGMVMNWELISTAVNKHTRFYRSARQCSIRYQMFVRPKELGQLVASDPISKRALKVELTTTELAHLRRGRISTESQYAHDYGTLTDKKHVNRFKTVKVAAGKRTVQFWRGPRNIEARNLQSLDGGVPMRHTSRLSSFNATIGNSLDAEQTVTLPAQTINEIEISKKQAAAKPRNTSPRCDIRFNTLVLRPFTVPINQELRAIPARREMIIAVPPLVPPAPVAQPTTQQAPTPAPSQQGLGGPPPPPPSSQGGLGGHHPPTVVHGPSHHGPSHGYTPSQSQSHPNQSLPPIGSIMQPSAAQQPSIPIRQVPGHSTSDQGPSSHQPPTIQRRTGSVTNVPFLQQQGSQGNYLVMGPQSGAESSSSSSQGGGSQGPSQQQAPPPPQQQQRVQYIPQGGGRGTYPTNTLVMQRGRVVRPTGSLQSGGRVYIEQRHQYPPNVVPVRVMPANGQAPGGPQGQQRIMTGGQRRGAPVPGTVAAMVLPNRTNGGVSQIRTMHLSRRGNYSTGGGPGGQPRINVMVQPQNMRAVPGGGGGGGPMMGGSIRRQLVGRTLQRVDQGGPPVAQVVVAPPQGLQPTGGPPVLHMQRSMQMHQAPAPPPPQQAPPPSQAPPPPPPPPSSQPPSSSSS</sequence>
<evidence type="ECO:0000313" key="3">
    <source>
        <dbReference type="WBParaSite" id="Csp11.Scaffold629.g16017.t1"/>
    </source>
</evidence>
<feature type="compositionally biased region" description="Low complexity" evidence="1">
    <location>
        <begin position="770"/>
        <end position="788"/>
    </location>
</feature>
<dbReference type="WBParaSite" id="Csp11.Scaffold629.g16017.t1">
    <property type="protein sequence ID" value="Csp11.Scaffold629.g16017.t1"/>
    <property type="gene ID" value="Csp11.Scaffold629.g16017"/>
</dbReference>
<feature type="region of interest" description="Disordered" evidence="1">
    <location>
        <begin position="126"/>
        <end position="175"/>
    </location>
</feature>
<feature type="region of interest" description="Disordered" evidence="1">
    <location>
        <begin position="770"/>
        <end position="834"/>
    </location>
</feature>
<feature type="compositionally biased region" description="Polar residues" evidence="1">
    <location>
        <begin position="489"/>
        <end position="498"/>
    </location>
</feature>
<accession>A0A1I7U8T1</accession>
<dbReference type="AlphaFoldDB" id="A0A1I7U8T1"/>
<feature type="region of interest" description="Disordered" evidence="1">
    <location>
        <begin position="1"/>
        <end position="21"/>
    </location>
</feature>
<evidence type="ECO:0000256" key="1">
    <source>
        <dbReference type="SAM" id="MobiDB-lite"/>
    </source>
</evidence>